<evidence type="ECO:0008006" key="3">
    <source>
        <dbReference type="Google" id="ProtNLM"/>
    </source>
</evidence>
<protein>
    <recommendedName>
        <fullName evidence="3">Phage portal protein</fullName>
    </recommendedName>
</protein>
<accession>A0A220MRP8</accession>
<dbReference type="EMBL" id="CP018145">
    <property type="protein sequence ID" value="ASJ57613.1"/>
    <property type="molecule type" value="Genomic_DNA"/>
</dbReference>
<evidence type="ECO:0000313" key="1">
    <source>
        <dbReference type="EMBL" id="ASJ57613.1"/>
    </source>
</evidence>
<sequence>MSRSDEMLKRLQQFQRKSKVYKAIFDAEATQLDNRDEAIADLLLQMSVDTATWALSIYETELGITVDTSKPIDERRSLIKSKMRGTGKVDAALIKLVVDSWTNGKVEIEFENSTITITFSSVVGIPPNIKDVEIALEEIKPAHLAVLYVFLFNRYEQLHGYTHNQLATRTHEQLRASDLP</sequence>
<name>A0A220MRP8_9BACL</name>
<reference evidence="1 2" key="1">
    <citation type="submission" date="2016-11" db="EMBL/GenBank/DDBJ databases">
        <authorList>
            <person name="Jaros S."/>
            <person name="Januszkiewicz K."/>
            <person name="Wedrychowicz H."/>
        </authorList>
    </citation>
    <scope>NUCLEOTIDE SEQUENCE [LARGE SCALE GENOMIC DNA]</scope>
    <source>
        <strain evidence="1 2">NF2</strain>
    </source>
</reference>
<dbReference type="InterPro" id="IPR018755">
    <property type="entry name" value="Phage_Mu_Gp48"/>
</dbReference>
<proteinExistence type="predicted"/>
<organism evidence="1 2">
    <name type="scientific">Brevibacillus formosus</name>
    <dbReference type="NCBI Taxonomy" id="54913"/>
    <lineage>
        <taxon>Bacteria</taxon>
        <taxon>Bacillati</taxon>
        <taxon>Bacillota</taxon>
        <taxon>Bacilli</taxon>
        <taxon>Bacillales</taxon>
        <taxon>Paenibacillaceae</taxon>
        <taxon>Brevibacillus</taxon>
    </lineage>
</organism>
<dbReference type="Pfam" id="PF10076">
    <property type="entry name" value="Phage_Mu_Gp48"/>
    <property type="match status" value="1"/>
</dbReference>
<dbReference type="KEGG" id="bfm:BP422_19800"/>
<dbReference type="Proteomes" id="UP000197781">
    <property type="component" value="Chromosome"/>
</dbReference>
<dbReference type="AlphaFoldDB" id="A0A220MRP8"/>
<evidence type="ECO:0000313" key="2">
    <source>
        <dbReference type="Proteomes" id="UP000197781"/>
    </source>
</evidence>
<gene>
    <name evidence="1" type="ORF">BP422_19800</name>
</gene>